<dbReference type="NCBIfam" id="TIGR00116">
    <property type="entry name" value="tsf"/>
    <property type="match status" value="1"/>
</dbReference>
<organism evidence="9 10">
    <name type="scientific">Roseibium sediminicola</name>
    <dbReference type="NCBI Taxonomy" id="2933272"/>
    <lineage>
        <taxon>Bacteria</taxon>
        <taxon>Pseudomonadati</taxon>
        <taxon>Pseudomonadota</taxon>
        <taxon>Alphaproteobacteria</taxon>
        <taxon>Hyphomicrobiales</taxon>
        <taxon>Stappiaceae</taxon>
        <taxon>Roseibium</taxon>
    </lineage>
</organism>
<evidence type="ECO:0000256" key="6">
    <source>
        <dbReference type="RuleBase" id="RU000642"/>
    </source>
</evidence>
<protein>
    <recommendedName>
        <fullName evidence="2 5">Elongation factor Ts</fullName>
        <shortName evidence="5">EF-Ts</shortName>
    </recommendedName>
</protein>
<evidence type="ECO:0000256" key="2">
    <source>
        <dbReference type="ARBA" id="ARBA00016956"/>
    </source>
</evidence>
<evidence type="ECO:0000313" key="10">
    <source>
        <dbReference type="Proteomes" id="UP001431221"/>
    </source>
</evidence>
<comment type="subcellular location">
    <subcellularLocation>
        <location evidence="5 7">Cytoplasm</location>
    </subcellularLocation>
</comment>
<dbReference type="InterPro" id="IPR001816">
    <property type="entry name" value="Transl_elong_EFTs/EF1B"/>
</dbReference>
<evidence type="ECO:0000256" key="5">
    <source>
        <dbReference type="HAMAP-Rule" id="MF_00050"/>
    </source>
</evidence>
<dbReference type="RefSeq" id="WP_248150799.1">
    <property type="nucleotide sequence ID" value="NZ_JALNMJ010000002.1"/>
</dbReference>
<keyword evidence="4 5" id="KW-0648">Protein biosynthesis</keyword>
<dbReference type="CDD" id="cd14275">
    <property type="entry name" value="UBA_EF-Ts"/>
    <property type="match status" value="1"/>
</dbReference>
<evidence type="ECO:0000259" key="8">
    <source>
        <dbReference type="Pfam" id="PF00889"/>
    </source>
</evidence>
<dbReference type="PANTHER" id="PTHR11741:SF0">
    <property type="entry name" value="ELONGATION FACTOR TS, MITOCHONDRIAL"/>
    <property type="match status" value="1"/>
</dbReference>
<dbReference type="Gene3D" id="1.10.8.10">
    <property type="entry name" value="DNA helicase RuvA subunit, C-terminal domain"/>
    <property type="match status" value="1"/>
</dbReference>
<dbReference type="Gene3D" id="3.30.479.20">
    <property type="entry name" value="Elongation factor Ts, dimerisation domain"/>
    <property type="match status" value="2"/>
</dbReference>
<dbReference type="InterPro" id="IPR009060">
    <property type="entry name" value="UBA-like_sf"/>
</dbReference>
<feature type="region of interest" description="Involved in Mg(2+) ion dislocation from EF-Tu" evidence="5">
    <location>
        <begin position="79"/>
        <end position="82"/>
    </location>
</feature>
<dbReference type="SUPFAM" id="SSF54713">
    <property type="entry name" value="Elongation factor Ts (EF-Ts), dimerisation domain"/>
    <property type="match status" value="2"/>
</dbReference>
<evidence type="ECO:0000256" key="4">
    <source>
        <dbReference type="ARBA" id="ARBA00022917"/>
    </source>
</evidence>
<dbReference type="SUPFAM" id="SSF46934">
    <property type="entry name" value="UBA-like"/>
    <property type="match status" value="1"/>
</dbReference>
<reference evidence="9" key="1">
    <citation type="submission" date="2022-04" db="EMBL/GenBank/DDBJ databases">
        <title>Roseibium sp. CAU 1639 isolated from mud.</title>
        <authorList>
            <person name="Kim W."/>
        </authorList>
    </citation>
    <scope>NUCLEOTIDE SEQUENCE</scope>
    <source>
        <strain evidence="9">CAU 1639</strain>
    </source>
</reference>
<sequence>MSITAAMVKELREKSGAGMMDCKTALNESGGDMEAAVDWLRTKGLAKAAKKAGRVAAEGLVGVAAEGTKAAVVELNSETDFVARNEGFQELVSKVTKIAVGTDGSVEALAAADLDGKPVSEAITDAIATIGENMTLRRSAVLSVNEGVVSTYVHGKVVEGLGKIGVLVALESSGDAAKLDALGRQIAMHVAATSPLSLNTEELDPAVVEREKSVFSEQARESGKPENIIEKMVEGRLRKFYEEVTLVKQAFVINPDQTVEQAVEALAKELGTDVKLSGFVRFALGEGIEKEEQDFAAEVAAATGQ</sequence>
<evidence type="ECO:0000256" key="1">
    <source>
        <dbReference type="ARBA" id="ARBA00005532"/>
    </source>
</evidence>
<dbReference type="Gene3D" id="1.10.286.20">
    <property type="match status" value="1"/>
</dbReference>
<name>A0ABT0GP92_9HYPH</name>
<comment type="function">
    <text evidence="5 6">Associates with the EF-Tu.GDP complex and induces the exchange of GDP to GTP. It remains bound to the aminoacyl-tRNA.EF-Tu.GTP complex up to the GTP hydrolysis stage on the ribosome.</text>
</comment>
<dbReference type="HAMAP" id="MF_00050">
    <property type="entry name" value="EF_Ts"/>
    <property type="match status" value="1"/>
</dbReference>
<evidence type="ECO:0000256" key="3">
    <source>
        <dbReference type="ARBA" id="ARBA00022768"/>
    </source>
</evidence>
<gene>
    <name evidence="5 9" type="primary">tsf</name>
    <name evidence="9" type="ORF">M0H32_03645</name>
</gene>
<evidence type="ECO:0000313" key="9">
    <source>
        <dbReference type="EMBL" id="MCK7611243.1"/>
    </source>
</evidence>
<accession>A0ABT0GP92</accession>
<keyword evidence="5" id="KW-0963">Cytoplasm</keyword>
<feature type="domain" description="Translation elongation factor EFTs/EF1B dimerisation" evidence="8">
    <location>
        <begin position="70"/>
        <end position="286"/>
    </location>
</feature>
<comment type="similarity">
    <text evidence="1 5 6">Belongs to the EF-Ts family.</text>
</comment>
<dbReference type="InterPro" id="IPR014039">
    <property type="entry name" value="Transl_elong_EFTs/EF1B_dimer"/>
</dbReference>
<dbReference type="Proteomes" id="UP001431221">
    <property type="component" value="Unassembled WGS sequence"/>
</dbReference>
<dbReference type="Pfam" id="PF00889">
    <property type="entry name" value="EF_TS"/>
    <property type="match status" value="1"/>
</dbReference>
<dbReference type="PROSITE" id="PS01127">
    <property type="entry name" value="EF_TS_2"/>
    <property type="match status" value="1"/>
</dbReference>
<keyword evidence="10" id="KW-1185">Reference proteome</keyword>
<dbReference type="InterPro" id="IPR036402">
    <property type="entry name" value="EF-Ts_dimer_sf"/>
</dbReference>
<dbReference type="PANTHER" id="PTHR11741">
    <property type="entry name" value="ELONGATION FACTOR TS"/>
    <property type="match status" value="1"/>
</dbReference>
<comment type="caution">
    <text evidence="9">The sequence shown here is derived from an EMBL/GenBank/DDBJ whole genome shotgun (WGS) entry which is preliminary data.</text>
</comment>
<evidence type="ECO:0000256" key="7">
    <source>
        <dbReference type="RuleBase" id="RU000643"/>
    </source>
</evidence>
<proteinExistence type="inferred from homology"/>
<keyword evidence="3 5" id="KW-0251">Elongation factor</keyword>
<dbReference type="InterPro" id="IPR018101">
    <property type="entry name" value="Transl_elong_Ts_CS"/>
</dbReference>
<dbReference type="EMBL" id="JALNMJ010000002">
    <property type="protein sequence ID" value="MCK7611243.1"/>
    <property type="molecule type" value="Genomic_DNA"/>
</dbReference>
<dbReference type="GO" id="GO:0003746">
    <property type="term" value="F:translation elongation factor activity"/>
    <property type="evidence" value="ECO:0007669"/>
    <property type="project" value="UniProtKB-KW"/>
</dbReference>